<comment type="subcellular location">
    <subcellularLocation>
        <location evidence="1">Membrane</location>
        <topology evidence="1">Multi-pass membrane protein</topology>
    </subcellularLocation>
</comment>
<evidence type="ECO:0000256" key="3">
    <source>
        <dbReference type="ARBA" id="ARBA00022692"/>
    </source>
</evidence>
<comment type="caution">
    <text evidence="6">The sequence shown here is derived from an EMBL/GenBank/DDBJ whole genome shotgun (WGS) entry which is preliminary data.</text>
</comment>
<dbReference type="InterPro" id="IPR007267">
    <property type="entry name" value="GtrA_DPMS_TM"/>
</dbReference>
<dbReference type="GO" id="GO:0000271">
    <property type="term" value="P:polysaccharide biosynthetic process"/>
    <property type="evidence" value="ECO:0007669"/>
    <property type="project" value="InterPro"/>
</dbReference>
<keyword evidence="3" id="KW-0812">Transmembrane</keyword>
<reference evidence="6 7" key="1">
    <citation type="submission" date="2017-08" db="EMBL/GenBank/DDBJ databases">
        <title>Infants hospitalized years apart are colonized by the same room-sourced microbial strains.</title>
        <authorList>
            <person name="Brooks B."/>
            <person name="Olm M.R."/>
            <person name="Firek B.A."/>
            <person name="Baker R."/>
            <person name="Thomas B.C."/>
            <person name="Morowitz M.J."/>
            <person name="Banfield J.F."/>
        </authorList>
    </citation>
    <scope>NUCLEOTIDE SEQUENCE [LARGE SCALE GENOMIC DNA]</scope>
    <source>
        <strain evidence="6">S2_003_000_R1_3</strain>
    </source>
</reference>
<evidence type="ECO:0000313" key="7">
    <source>
        <dbReference type="Proteomes" id="UP000249432"/>
    </source>
</evidence>
<proteinExistence type="inferred from homology"/>
<accession>A0A2N6TDQ1</accession>
<dbReference type="PANTHER" id="PTHR38459:SF1">
    <property type="entry name" value="PROPHAGE BACTOPRENOL-LINKED GLUCOSE TRANSLOCASE HOMOLOG"/>
    <property type="match status" value="1"/>
</dbReference>
<dbReference type="GeneID" id="92727267"/>
<dbReference type="AlphaFoldDB" id="A0A2N6TDQ1"/>
<name>A0A2N6TDQ1_9CORY</name>
<dbReference type="EMBL" id="QFRA01000046">
    <property type="protein sequence ID" value="PZR03293.1"/>
    <property type="molecule type" value="Genomic_DNA"/>
</dbReference>
<organism evidence="6 7">
    <name type="scientific">Corynebacterium kroppenstedtii</name>
    <dbReference type="NCBI Taxonomy" id="161879"/>
    <lineage>
        <taxon>Bacteria</taxon>
        <taxon>Bacillati</taxon>
        <taxon>Actinomycetota</taxon>
        <taxon>Actinomycetes</taxon>
        <taxon>Mycobacteriales</taxon>
        <taxon>Corynebacteriaceae</taxon>
        <taxon>Corynebacterium</taxon>
    </lineage>
</organism>
<keyword evidence="5" id="KW-0472">Membrane</keyword>
<dbReference type="OrthoDB" id="9807815at2"/>
<evidence type="ECO:0000313" key="6">
    <source>
        <dbReference type="EMBL" id="PZR03293.1"/>
    </source>
</evidence>
<gene>
    <name evidence="6" type="ORF">DI525_10535</name>
</gene>
<dbReference type="InterPro" id="IPR051401">
    <property type="entry name" value="GtrA_CellWall_Glycosyl"/>
</dbReference>
<dbReference type="Pfam" id="PF04138">
    <property type="entry name" value="GtrA_DPMS_TM"/>
    <property type="match status" value="1"/>
</dbReference>
<dbReference type="PANTHER" id="PTHR38459">
    <property type="entry name" value="PROPHAGE BACTOPRENOL-LINKED GLUCOSE TRANSLOCASE HOMOLOG"/>
    <property type="match status" value="1"/>
</dbReference>
<evidence type="ECO:0000256" key="2">
    <source>
        <dbReference type="ARBA" id="ARBA00009399"/>
    </source>
</evidence>
<evidence type="ECO:0000256" key="1">
    <source>
        <dbReference type="ARBA" id="ARBA00004141"/>
    </source>
</evidence>
<dbReference type="GO" id="GO:0005886">
    <property type="term" value="C:plasma membrane"/>
    <property type="evidence" value="ECO:0007669"/>
    <property type="project" value="TreeGrafter"/>
</dbReference>
<sequence length="203" mass="23378">MGERSSIVISRYGNTLIQFIKFGLVGGSGVIVNMVALVIANKLFGWGFDVTPHDTVLNLLGTRFHLRWYHIFATIAFVVANTWNFQINRWWTFKSHGHGRWLREFLAFFAVGLLSWVVSQIVMTLLMNPTSPLELSPRIFDSSTGLRNQLYWANLIGIFVAMPVNFVVNKLWTFKAVRVSRVPDKYELLTEKQLRDRELSRKG</sequence>
<evidence type="ECO:0000256" key="5">
    <source>
        <dbReference type="ARBA" id="ARBA00023136"/>
    </source>
</evidence>
<evidence type="ECO:0000256" key="4">
    <source>
        <dbReference type="ARBA" id="ARBA00022989"/>
    </source>
</evidence>
<keyword evidence="4" id="KW-1133">Transmembrane helix</keyword>
<dbReference type="Proteomes" id="UP000249432">
    <property type="component" value="Unassembled WGS sequence"/>
</dbReference>
<protein>
    <submittedName>
        <fullName evidence="6">GtrA family protein</fullName>
    </submittedName>
</protein>
<comment type="similarity">
    <text evidence="2">Belongs to the GtrA family.</text>
</comment>
<dbReference type="RefSeq" id="WP_046203035.1">
    <property type="nucleotide sequence ID" value="NZ_CAKZHK010000008.1"/>
</dbReference>